<dbReference type="EMBL" id="AOGX02000022">
    <property type="protein sequence ID" value="EOQ88467.1"/>
    <property type="molecule type" value="Genomic_DNA"/>
</dbReference>
<sequence length="141" mass="16157">MQTNLLQNVLRIILGLFMTLAGIGHLTFQRQEFLAQVPRWLPQDPFFMDFVVLSSGVVEIALGLSLLFWAKERIKVGILLAIFFILIFPGNISQYTNGISAFGLDTDQKRLIRLFFQPVLILWALWSTGALRYLLDRNKKS</sequence>
<keyword evidence="1" id="KW-0472">Membrane</keyword>
<feature type="transmembrane region" description="Helical" evidence="1">
    <location>
        <begin position="76"/>
        <end position="95"/>
    </location>
</feature>
<evidence type="ECO:0000256" key="1">
    <source>
        <dbReference type="SAM" id="Phobius"/>
    </source>
</evidence>
<dbReference type="PANTHER" id="PTHR36974:SF1">
    <property type="entry name" value="DOXX FAMILY MEMBRANE PROTEIN"/>
    <property type="match status" value="1"/>
</dbReference>
<gene>
    <name evidence="2" type="ORF">LEP1GSC202_2251</name>
</gene>
<evidence type="ECO:0000313" key="3">
    <source>
        <dbReference type="Proteomes" id="UP000013996"/>
    </source>
</evidence>
<dbReference type="RefSeq" id="WP_015677887.1">
    <property type="nucleotide sequence ID" value="NZ_AOGX02000022.1"/>
</dbReference>
<protein>
    <recommendedName>
        <fullName evidence="4">DoxX family membrane protein</fullName>
    </recommendedName>
</protein>
<dbReference type="Proteomes" id="UP000013996">
    <property type="component" value="Unassembled WGS sequence"/>
</dbReference>
<evidence type="ECO:0008006" key="4">
    <source>
        <dbReference type="Google" id="ProtNLM"/>
    </source>
</evidence>
<name>A0A5E8HCG3_9LEPT</name>
<proteinExistence type="predicted"/>
<keyword evidence="1" id="KW-1133">Transmembrane helix</keyword>
<reference evidence="2 3" key="1">
    <citation type="submission" date="2013-04" db="EMBL/GenBank/DDBJ databases">
        <authorList>
            <person name="Harkins D.M."/>
            <person name="Durkin A.S."/>
            <person name="Brinkac L.M."/>
            <person name="Haft D.H."/>
            <person name="Selengut J.D."/>
            <person name="Sanka R."/>
            <person name="DePew J."/>
            <person name="Purushe J."/>
            <person name="Hartskeerl R.A."/>
            <person name="Ahmed A."/>
            <person name="van der Linden H."/>
            <person name="Goris M.G.A."/>
            <person name="Vinetz J.M."/>
            <person name="Sutton G.G."/>
            <person name="Nierman W.C."/>
            <person name="Fouts D.E."/>
        </authorList>
    </citation>
    <scope>NUCLEOTIDE SEQUENCE [LARGE SCALE GENOMIC DNA]</scope>
    <source>
        <strain evidence="2 3">Sao Paulo</strain>
    </source>
</reference>
<evidence type="ECO:0000313" key="2">
    <source>
        <dbReference type="EMBL" id="EOQ88467.1"/>
    </source>
</evidence>
<dbReference type="STRING" id="1249483.LEP1GSC202_2251"/>
<comment type="caution">
    <text evidence="2">The sequence shown here is derived from an EMBL/GenBank/DDBJ whole genome shotgun (WGS) entry which is preliminary data.</text>
</comment>
<feature type="transmembrane region" description="Helical" evidence="1">
    <location>
        <begin position="46"/>
        <end position="69"/>
    </location>
</feature>
<organism evidence="2 3">
    <name type="scientific">Leptospira yanagawae serovar Saopaulo str. Sao Paulo = ATCC 700523</name>
    <dbReference type="NCBI Taxonomy" id="1249483"/>
    <lineage>
        <taxon>Bacteria</taxon>
        <taxon>Pseudomonadati</taxon>
        <taxon>Spirochaetota</taxon>
        <taxon>Spirochaetia</taxon>
        <taxon>Leptospirales</taxon>
        <taxon>Leptospiraceae</taxon>
        <taxon>Leptospira</taxon>
    </lineage>
</organism>
<dbReference type="PANTHER" id="PTHR36974">
    <property type="entry name" value="MEMBRANE PROTEIN-RELATED"/>
    <property type="match status" value="1"/>
</dbReference>
<keyword evidence="1" id="KW-0812">Transmembrane</keyword>
<dbReference type="AlphaFoldDB" id="A0A5E8HCG3"/>
<feature type="transmembrane region" description="Helical" evidence="1">
    <location>
        <begin position="115"/>
        <end position="135"/>
    </location>
</feature>
<accession>A0A5E8HCG3</accession>
<feature type="transmembrane region" description="Helical" evidence="1">
    <location>
        <begin position="9"/>
        <end position="26"/>
    </location>
</feature>
<dbReference type="OrthoDB" id="327939at2"/>